<evidence type="ECO:0000256" key="1">
    <source>
        <dbReference type="ARBA" id="ARBA00008779"/>
    </source>
</evidence>
<dbReference type="EMBL" id="CYYK01000002">
    <property type="protein sequence ID" value="CUN70873.1"/>
    <property type="molecule type" value="Genomic_DNA"/>
</dbReference>
<evidence type="ECO:0000256" key="6">
    <source>
        <dbReference type="SAM" id="SignalP"/>
    </source>
</evidence>
<dbReference type="CDD" id="cd16143">
    <property type="entry name" value="ARS_like"/>
    <property type="match status" value="1"/>
</dbReference>
<dbReference type="PROSITE" id="PS00149">
    <property type="entry name" value="SULFATASE_2"/>
    <property type="match status" value="1"/>
</dbReference>
<dbReference type="Gene3D" id="3.40.720.10">
    <property type="entry name" value="Alkaline Phosphatase, subunit A"/>
    <property type="match status" value="1"/>
</dbReference>
<dbReference type="InterPro" id="IPR017850">
    <property type="entry name" value="Alkaline_phosphatase_core_sf"/>
</dbReference>
<keyword evidence="3 9" id="KW-0378">Hydrolase</keyword>
<dbReference type="GO" id="GO:0046872">
    <property type="term" value="F:metal ion binding"/>
    <property type="evidence" value="ECO:0007669"/>
    <property type="project" value="UniProtKB-KW"/>
</dbReference>
<dbReference type="OMA" id="FFGTACC"/>
<dbReference type="AlphaFoldDB" id="A0A173Z514"/>
<keyword evidence="2" id="KW-0479">Metal-binding</keyword>
<feature type="modified residue" description="3-oxoalanine (Ser)" evidence="5">
    <location>
        <position position="73"/>
    </location>
</feature>
<reference evidence="9 11" key="2">
    <citation type="journal article" date="2019" name="Nat. Med.">
        <title>A library of human gut bacterial isolates paired with longitudinal multiomics data enables mechanistic microbiome research.</title>
        <authorList>
            <person name="Poyet M."/>
            <person name="Groussin M."/>
            <person name="Gibbons S.M."/>
            <person name="Avila-Pacheco J."/>
            <person name="Jiang X."/>
            <person name="Kearney S.M."/>
            <person name="Perrotta A.R."/>
            <person name="Berdy B."/>
            <person name="Zhao S."/>
            <person name="Lieberman T.D."/>
            <person name="Swanson P.K."/>
            <person name="Smith M."/>
            <person name="Roesemann S."/>
            <person name="Alexander J.E."/>
            <person name="Rich S.A."/>
            <person name="Livny J."/>
            <person name="Vlamakis H."/>
            <person name="Clish C."/>
            <person name="Bullock K."/>
            <person name="Deik A."/>
            <person name="Scott J."/>
            <person name="Pierce K.A."/>
            <person name="Xavier R.J."/>
            <person name="Alm E.J."/>
        </authorList>
    </citation>
    <scope>NUCLEOTIDE SEQUENCE [LARGE SCALE GENOMIC DNA]</scope>
    <source>
        <strain evidence="9 11">BIOML-A32</strain>
    </source>
</reference>
<keyword evidence="6" id="KW-0732">Signal</keyword>
<evidence type="ECO:0000256" key="3">
    <source>
        <dbReference type="ARBA" id="ARBA00022801"/>
    </source>
</evidence>
<protein>
    <submittedName>
        <fullName evidence="8">Arylsulfatase</fullName>
        <ecNumber evidence="8">3.1.6.1</ecNumber>
    </submittedName>
    <submittedName>
        <fullName evidence="9">Sulfatase-like hydrolase/transferase</fullName>
    </submittedName>
</protein>
<dbReference type="InterPro" id="IPR050738">
    <property type="entry name" value="Sulfatase"/>
</dbReference>
<evidence type="ECO:0000259" key="7">
    <source>
        <dbReference type="Pfam" id="PF00884"/>
    </source>
</evidence>
<keyword evidence="4" id="KW-0106">Calcium</keyword>
<dbReference type="Proteomes" id="UP000441358">
    <property type="component" value="Unassembled WGS sequence"/>
</dbReference>
<evidence type="ECO:0000313" key="10">
    <source>
        <dbReference type="Proteomes" id="UP000095455"/>
    </source>
</evidence>
<dbReference type="SUPFAM" id="SSF53649">
    <property type="entry name" value="Alkaline phosphatase-like"/>
    <property type="match status" value="1"/>
</dbReference>
<dbReference type="EC" id="3.1.6.1" evidence="8"/>
<comment type="caution">
    <text evidence="9">The sequence shown here is derived from an EMBL/GenBank/DDBJ whole genome shotgun (WGS) entry which is preliminary data.</text>
</comment>
<dbReference type="RefSeq" id="WP_012056243.1">
    <property type="nucleotide sequence ID" value="NZ_CABMKT010000001.1"/>
</dbReference>
<accession>A0A173Z514</accession>
<evidence type="ECO:0000313" key="8">
    <source>
        <dbReference type="EMBL" id="CUN70873.1"/>
    </source>
</evidence>
<dbReference type="EMBL" id="WKMC01000012">
    <property type="protein sequence ID" value="MRZ51657.1"/>
    <property type="molecule type" value="Genomic_DNA"/>
</dbReference>
<keyword evidence="9" id="KW-0808">Transferase</keyword>
<sequence>MKIKLSLLATGLLYVPVVFAQKQPNVVIILADDMGYGDVGCNNPYARVRTPAIDQLARNGIRFTDAHSAGALSGPSRYGLVTGRYFFRTPKKSEYWGYLSPYIEPERLTIGSLMRNAGYTTACVGKWHLGLDWQLKDDSKPQILTPKKFGYTNTDFSAPVKRGPTELGFDYSFILPASLDMPPYAFVRNDRVVDPDVILTADAYPKKQDETVYAWDRKHTNENDIYWERGVWWRNGEMSRSFKFEECFPTIVDEGIAFIDREGRKDKPFFLYMPLTGPHTPWLPTVQFKGSTELGTYGDFMGDIDNVVARVNAKLKELGLEKNTIVIFASDNGGAWEEEDIQQYGHQSNWSRRGQKGDAWDGGHHVPLIVHWPDHIKCPGVCSQTVGLVDILATLADLTGQSLPKGQAEDSFSFKKVLDGDMNASTRDQIMYLSGSGKLAIKKGDWKYIDCLGSGGFTAPARLSPVKNGPKGQLYNMRTDSLESNNLFLREKGIANELSALLKKLLDQGYSRPQ</sequence>
<name>A0A173Z514_PARDI</name>
<feature type="chain" id="PRO_5043136339" evidence="6">
    <location>
        <begin position="21"/>
        <end position="514"/>
    </location>
</feature>
<reference evidence="8 10" key="1">
    <citation type="submission" date="2015-09" db="EMBL/GenBank/DDBJ databases">
        <authorList>
            <consortium name="Pathogen Informatics"/>
        </authorList>
    </citation>
    <scope>NUCLEOTIDE SEQUENCE [LARGE SCALE GENOMIC DNA]</scope>
    <source>
        <strain evidence="8 10">2789STDY5608822</strain>
    </source>
</reference>
<comment type="PTM">
    <text evidence="5">The conversion to 3-oxoalanine (also known as C-formylglycine, FGly), of a serine or cysteine residue in prokaryotes and of a cysteine residue in eukaryotes, is critical for catalytic activity.</text>
</comment>
<dbReference type="GO" id="GO:0004065">
    <property type="term" value="F:arylsulfatase activity"/>
    <property type="evidence" value="ECO:0007669"/>
    <property type="project" value="UniProtKB-EC"/>
</dbReference>
<dbReference type="Gene3D" id="3.30.1120.10">
    <property type="match status" value="1"/>
</dbReference>
<dbReference type="PANTHER" id="PTHR42693">
    <property type="entry name" value="ARYLSULFATASE FAMILY MEMBER"/>
    <property type="match status" value="1"/>
</dbReference>
<dbReference type="Proteomes" id="UP000095455">
    <property type="component" value="Unassembled WGS sequence"/>
</dbReference>
<proteinExistence type="inferred from homology"/>
<comment type="similarity">
    <text evidence="1">Belongs to the sulfatase family.</text>
</comment>
<evidence type="ECO:0000256" key="4">
    <source>
        <dbReference type="ARBA" id="ARBA00022837"/>
    </source>
</evidence>
<dbReference type="GO" id="GO:0016740">
    <property type="term" value="F:transferase activity"/>
    <property type="evidence" value="ECO:0007669"/>
    <property type="project" value="UniProtKB-KW"/>
</dbReference>
<dbReference type="InterPro" id="IPR024607">
    <property type="entry name" value="Sulfatase_CS"/>
</dbReference>
<evidence type="ECO:0000313" key="11">
    <source>
        <dbReference type="Proteomes" id="UP000441358"/>
    </source>
</evidence>
<gene>
    <name evidence="8" type="primary">atsA_3</name>
    <name evidence="8" type="ORF">ERS852380_00894</name>
    <name evidence="9" type="ORF">GKD66_15760</name>
</gene>
<dbReference type="InterPro" id="IPR000917">
    <property type="entry name" value="Sulfatase_N"/>
</dbReference>
<dbReference type="PROSITE" id="PS00523">
    <property type="entry name" value="SULFATASE_1"/>
    <property type="match status" value="1"/>
</dbReference>
<evidence type="ECO:0000313" key="9">
    <source>
        <dbReference type="EMBL" id="MRZ51657.1"/>
    </source>
</evidence>
<dbReference type="Pfam" id="PF00884">
    <property type="entry name" value="Sulfatase"/>
    <property type="match status" value="1"/>
</dbReference>
<evidence type="ECO:0000256" key="2">
    <source>
        <dbReference type="ARBA" id="ARBA00022723"/>
    </source>
</evidence>
<organism evidence="9 11">
    <name type="scientific">Parabacteroides distasonis</name>
    <dbReference type="NCBI Taxonomy" id="823"/>
    <lineage>
        <taxon>Bacteria</taxon>
        <taxon>Pseudomonadati</taxon>
        <taxon>Bacteroidota</taxon>
        <taxon>Bacteroidia</taxon>
        <taxon>Bacteroidales</taxon>
        <taxon>Tannerellaceae</taxon>
        <taxon>Parabacteroides</taxon>
    </lineage>
</organism>
<evidence type="ECO:0000256" key="5">
    <source>
        <dbReference type="PIRSR" id="PIRSR600917-52"/>
    </source>
</evidence>
<dbReference type="PANTHER" id="PTHR42693:SF53">
    <property type="entry name" value="ENDO-4-O-SULFATASE"/>
    <property type="match status" value="1"/>
</dbReference>
<feature type="domain" description="Sulfatase N-terminal" evidence="7">
    <location>
        <begin position="24"/>
        <end position="400"/>
    </location>
</feature>
<feature type="signal peptide" evidence="6">
    <location>
        <begin position="1"/>
        <end position="20"/>
    </location>
</feature>